<dbReference type="EMBL" id="GL629765">
    <property type="protein sequence ID" value="EFX04016.1"/>
    <property type="molecule type" value="Genomic_DNA"/>
</dbReference>
<dbReference type="GeneID" id="25982079"/>
<proteinExistence type="predicted"/>
<gene>
    <name evidence="2" type="ORF">CMQ_944</name>
</gene>
<accession>F0XDG9</accession>
<dbReference type="RefSeq" id="XP_014173498.1">
    <property type="nucleotide sequence ID" value="XM_014318023.1"/>
</dbReference>
<dbReference type="AlphaFoldDB" id="F0XDG9"/>
<dbReference type="InParanoid" id="F0XDG9"/>
<organism evidence="3">
    <name type="scientific">Grosmannia clavigera (strain kw1407 / UAMH 11150)</name>
    <name type="common">Blue stain fungus</name>
    <name type="synonym">Graphiocladiella clavigera</name>
    <dbReference type="NCBI Taxonomy" id="655863"/>
    <lineage>
        <taxon>Eukaryota</taxon>
        <taxon>Fungi</taxon>
        <taxon>Dikarya</taxon>
        <taxon>Ascomycota</taxon>
        <taxon>Pezizomycotina</taxon>
        <taxon>Sordariomycetes</taxon>
        <taxon>Sordariomycetidae</taxon>
        <taxon>Ophiostomatales</taxon>
        <taxon>Ophiostomataceae</taxon>
        <taxon>Leptographium</taxon>
    </lineage>
</organism>
<evidence type="ECO:0000313" key="2">
    <source>
        <dbReference type="EMBL" id="EFX04016.1"/>
    </source>
</evidence>
<dbReference type="HOGENOM" id="CLU_029046_0_0_1"/>
<keyword evidence="3" id="KW-1185">Reference proteome</keyword>
<dbReference type="eggNOG" id="ENOG502RVW6">
    <property type="taxonomic scope" value="Eukaryota"/>
</dbReference>
<name>F0XDG9_GROCL</name>
<feature type="compositionally biased region" description="Low complexity" evidence="1">
    <location>
        <begin position="73"/>
        <end position="102"/>
    </location>
</feature>
<dbReference type="STRING" id="655863.F0XDG9"/>
<feature type="region of interest" description="Disordered" evidence="1">
    <location>
        <begin position="21"/>
        <end position="113"/>
    </location>
</feature>
<evidence type="ECO:0000256" key="1">
    <source>
        <dbReference type="SAM" id="MobiDB-lite"/>
    </source>
</evidence>
<reference evidence="2 3" key="1">
    <citation type="journal article" date="2011" name="Proc. Natl. Acad. Sci. U.S.A.">
        <title>Genome and transcriptome analyses of the mountain pine beetle-fungal symbiont Grosmannia clavigera, a lodgepole pine pathogen.</title>
        <authorList>
            <person name="DiGuistini S."/>
            <person name="Wang Y."/>
            <person name="Liao N.Y."/>
            <person name="Taylor G."/>
            <person name="Tanguay P."/>
            <person name="Feau N."/>
            <person name="Henrissat B."/>
            <person name="Chan S.K."/>
            <person name="Hesse-Orce U."/>
            <person name="Alamouti S.M."/>
            <person name="Tsui C.K.M."/>
            <person name="Docking R.T."/>
            <person name="Levasseur A."/>
            <person name="Haridas S."/>
            <person name="Robertson G."/>
            <person name="Birol I."/>
            <person name="Holt R.A."/>
            <person name="Marra M.A."/>
            <person name="Hamelin R.C."/>
            <person name="Hirst M."/>
            <person name="Jones S.J.M."/>
            <person name="Bohlmann J."/>
            <person name="Breuil C."/>
        </authorList>
    </citation>
    <scope>NUCLEOTIDE SEQUENCE [LARGE SCALE GENOMIC DNA]</scope>
    <source>
        <strain evidence="3">kw1407 / UAMH 11150</strain>
    </source>
</reference>
<dbReference type="OrthoDB" id="3921198at2759"/>
<dbReference type="Proteomes" id="UP000007796">
    <property type="component" value="Unassembled WGS sequence"/>
</dbReference>
<evidence type="ECO:0000313" key="3">
    <source>
        <dbReference type="Proteomes" id="UP000007796"/>
    </source>
</evidence>
<sequence>MSWEDAVRKYKNHIPAQEYVPLAGRPTNASQPMVMPFQSDPQEMDLDSTPVPTGPYPVQHQLHQHQHQHHQHSVSQGQLHSKPSPTPLSQPSSSRLSISSAPRTPLPSSRTDRMTSAVLPGIESLSGDLQSATARIINSSNPYRTRYDAVHVQLVVWSDDNQLDRSAVENLAAVFEKRYNYTAEIMCIPVDVSSPYRWLVQTVTEFVSNRDSRETLKILYYAGCSYLDGEREMVLSSSTDGAFSRTIRWSGIQQVLEDATSDTLILMDAAYYPCSKMTRREGVLELIAASAGESQSNKLGRVAFTHALINQLQTRLNQKYRGPLSALSAAELHVRLLSDYSRIMQGQNPEKEQITSSPSPLHIQISANARLPSILVAPSKRPMPSSPEMQAPGTQIHLTLQLSDSGVDKAGWTEWMRLLPEGVQEVKCDSPFRNTFR</sequence>
<protein>
    <submittedName>
        <fullName evidence="2">Uncharacterized protein</fullName>
    </submittedName>
</protein>
<feature type="compositionally biased region" description="Basic residues" evidence="1">
    <location>
        <begin position="62"/>
        <end position="72"/>
    </location>
</feature>